<evidence type="ECO:0008006" key="3">
    <source>
        <dbReference type="Google" id="ProtNLM"/>
    </source>
</evidence>
<feature type="compositionally biased region" description="Polar residues" evidence="1">
    <location>
        <begin position="240"/>
        <end position="253"/>
    </location>
</feature>
<reference evidence="2" key="1">
    <citation type="journal article" date="2024" name="Gigascience">
        <title>Chromosome-level genome of the poultry shaft louse Menopon gallinae provides insight into the host-switching and adaptive evolution of parasitic lice.</title>
        <authorList>
            <person name="Xu Y."/>
            <person name="Ma L."/>
            <person name="Liu S."/>
            <person name="Liang Y."/>
            <person name="Liu Q."/>
            <person name="He Z."/>
            <person name="Tian L."/>
            <person name="Duan Y."/>
            <person name="Cai W."/>
            <person name="Li H."/>
            <person name="Song F."/>
        </authorList>
    </citation>
    <scope>NUCLEOTIDE SEQUENCE</scope>
    <source>
        <strain evidence="2">Cailab_2023a</strain>
    </source>
</reference>
<feature type="compositionally biased region" description="Pro residues" evidence="1">
    <location>
        <begin position="255"/>
        <end position="270"/>
    </location>
</feature>
<evidence type="ECO:0000313" key="2">
    <source>
        <dbReference type="EMBL" id="KAL0267716.1"/>
    </source>
</evidence>
<organism evidence="2">
    <name type="scientific">Menopon gallinae</name>
    <name type="common">poultry shaft louse</name>
    <dbReference type="NCBI Taxonomy" id="328185"/>
    <lineage>
        <taxon>Eukaryota</taxon>
        <taxon>Metazoa</taxon>
        <taxon>Ecdysozoa</taxon>
        <taxon>Arthropoda</taxon>
        <taxon>Hexapoda</taxon>
        <taxon>Insecta</taxon>
        <taxon>Pterygota</taxon>
        <taxon>Neoptera</taxon>
        <taxon>Paraneoptera</taxon>
        <taxon>Psocodea</taxon>
        <taxon>Troctomorpha</taxon>
        <taxon>Phthiraptera</taxon>
        <taxon>Amblycera</taxon>
        <taxon>Menoponidae</taxon>
        <taxon>Menopon</taxon>
    </lineage>
</organism>
<sequence length="333" mass="37414">MEKATSSIRRGGAFLWSIGTGYQELNLIISELKNLKSHTKAIRDSQQTVLQDMTNWACNEESRALKEVFVHLSDLNAMWCEAQKHINEFKHQFEMILEGEKGIDTARSKFADSEVAEQKARKKLKKIQKKEVQGDVVAVKTKVAECERQREIAQAEVYDKIKENEAVKLIRVKEGLLKLSEAYLALSHKCIYIFEAQRDLVKCLPDVEDKELHEVRFDGLMGAKEILNKARDRVRDYRSNCGSTVTSPAQQRNVDPPPPYSPSPYYPPSPYGFYPPGGQGAASIREQSDPEFRGSPAPTAPQAPNSPNAVYPCLQSEDDLAKAMNSTTIGHET</sequence>
<gene>
    <name evidence="2" type="ORF">PYX00_009907</name>
</gene>
<protein>
    <recommendedName>
        <fullName evidence="3">F-BAR domain-containing protein</fullName>
    </recommendedName>
</protein>
<dbReference type="EMBL" id="JARGDH010000005">
    <property type="protein sequence ID" value="KAL0267716.1"/>
    <property type="molecule type" value="Genomic_DNA"/>
</dbReference>
<dbReference type="InterPro" id="IPR027267">
    <property type="entry name" value="AH/BAR_dom_sf"/>
</dbReference>
<dbReference type="Gene3D" id="1.20.1270.60">
    <property type="entry name" value="Arfaptin homology (AH) domain/BAR domain"/>
    <property type="match status" value="1"/>
</dbReference>
<proteinExistence type="predicted"/>
<feature type="compositionally biased region" description="Polar residues" evidence="1">
    <location>
        <begin position="324"/>
        <end position="333"/>
    </location>
</feature>
<feature type="region of interest" description="Disordered" evidence="1">
    <location>
        <begin position="238"/>
        <end position="333"/>
    </location>
</feature>
<comment type="caution">
    <text evidence="2">The sequence shown here is derived from an EMBL/GenBank/DDBJ whole genome shotgun (WGS) entry which is preliminary data.</text>
</comment>
<evidence type="ECO:0000256" key="1">
    <source>
        <dbReference type="SAM" id="MobiDB-lite"/>
    </source>
</evidence>
<accession>A0AAW2HDS5</accession>
<dbReference type="AlphaFoldDB" id="A0AAW2HDS5"/>
<name>A0AAW2HDS5_9NEOP</name>